<dbReference type="GO" id="GO:0016020">
    <property type="term" value="C:membrane"/>
    <property type="evidence" value="ECO:0007669"/>
    <property type="project" value="TreeGrafter"/>
</dbReference>
<evidence type="ECO:0000256" key="1">
    <source>
        <dbReference type="ARBA" id="ARBA00006484"/>
    </source>
</evidence>
<dbReference type="Pfam" id="PF00106">
    <property type="entry name" value="adh_short"/>
    <property type="match status" value="1"/>
</dbReference>
<dbReference type="Proteomes" id="UP000198967">
    <property type="component" value="Unassembled WGS sequence"/>
</dbReference>
<evidence type="ECO:0000256" key="4">
    <source>
        <dbReference type="SAM" id="MobiDB-lite"/>
    </source>
</evidence>
<dbReference type="RefSeq" id="WP_218129699.1">
    <property type="nucleotide sequence ID" value="NZ_FNBE01000002.1"/>
</dbReference>
<name>A0A1G7G9K5_PSEOR</name>
<comment type="similarity">
    <text evidence="1 3">Belongs to the short-chain dehydrogenases/reductases (SDR) family.</text>
</comment>
<dbReference type="EMBL" id="FNBE01000002">
    <property type="protein sequence ID" value="SDE84802.1"/>
    <property type="molecule type" value="Genomic_DNA"/>
</dbReference>
<dbReference type="SUPFAM" id="SSF51735">
    <property type="entry name" value="NAD(P)-binding Rossmann-fold domains"/>
    <property type="match status" value="1"/>
</dbReference>
<dbReference type="PRINTS" id="PR00081">
    <property type="entry name" value="GDHRDH"/>
</dbReference>
<dbReference type="InterPro" id="IPR002347">
    <property type="entry name" value="SDR_fam"/>
</dbReference>
<dbReference type="PANTHER" id="PTHR44196">
    <property type="entry name" value="DEHYDROGENASE/REDUCTASE SDR FAMILY MEMBER 7B"/>
    <property type="match status" value="1"/>
</dbReference>
<organism evidence="6 7">
    <name type="scientific">Pseudonocardia oroxyli</name>
    <dbReference type="NCBI Taxonomy" id="366584"/>
    <lineage>
        <taxon>Bacteria</taxon>
        <taxon>Bacillati</taxon>
        <taxon>Actinomycetota</taxon>
        <taxon>Actinomycetes</taxon>
        <taxon>Pseudonocardiales</taxon>
        <taxon>Pseudonocardiaceae</taxon>
        <taxon>Pseudonocardia</taxon>
    </lineage>
</organism>
<protein>
    <submittedName>
        <fullName evidence="6">Short-chain dehydrogenase</fullName>
    </submittedName>
</protein>
<keyword evidence="2" id="KW-0560">Oxidoreductase</keyword>
<feature type="transmembrane region" description="Helical" evidence="5">
    <location>
        <begin position="299"/>
        <end position="322"/>
    </location>
</feature>
<accession>A0A1G7G9K5</accession>
<dbReference type="AlphaFoldDB" id="A0A1G7G9K5"/>
<gene>
    <name evidence="6" type="ORF">SAMN05216377_102267</name>
</gene>
<evidence type="ECO:0000256" key="5">
    <source>
        <dbReference type="SAM" id="Phobius"/>
    </source>
</evidence>
<keyword evidence="5" id="KW-0472">Membrane</keyword>
<keyword evidence="5" id="KW-1133">Transmembrane helix</keyword>
<proteinExistence type="inferred from homology"/>
<keyword evidence="5" id="KW-0812">Transmembrane</keyword>
<feature type="region of interest" description="Disordered" evidence="4">
    <location>
        <begin position="267"/>
        <end position="291"/>
    </location>
</feature>
<evidence type="ECO:0000313" key="6">
    <source>
        <dbReference type="EMBL" id="SDE84802.1"/>
    </source>
</evidence>
<evidence type="ECO:0000256" key="3">
    <source>
        <dbReference type="RuleBase" id="RU000363"/>
    </source>
</evidence>
<sequence>MRGIQLAGGVVVVTGATSGIGRATALRLVAEGATVVGVARDEAALAELDGVVGLPADVTDADAVERVAAETISRFGRIDGWVNCAGVITFGRFCDVPLAEHRRVLDVDLMGAVHGCRAALPGMLVHGRGVIVNVSSILGVVALPYGAAYSMAKFGLRGLGVSLRQELRTSGVSGVDVATVLPGAVDTPIWRVGGNRSGRAPRVAPPTYDPERVSRIVVGRLRRPRREVVAGGPLTSMLLVVHKVVPGLAERVLAEEVARYALGGDAAPPTSGNLHRVPEGPRRVPDGWNGAGRERTRRLAAVVGTVGAAVGAVAAAAATFGAGRRG</sequence>
<dbReference type="PROSITE" id="PS00061">
    <property type="entry name" value="ADH_SHORT"/>
    <property type="match status" value="1"/>
</dbReference>
<dbReference type="Gene3D" id="3.40.50.720">
    <property type="entry name" value="NAD(P)-binding Rossmann-like Domain"/>
    <property type="match status" value="1"/>
</dbReference>
<dbReference type="STRING" id="366584.SAMN05216377_102267"/>
<evidence type="ECO:0000313" key="7">
    <source>
        <dbReference type="Proteomes" id="UP000198967"/>
    </source>
</evidence>
<dbReference type="PANTHER" id="PTHR44196:SF1">
    <property type="entry name" value="DEHYDROGENASE_REDUCTASE SDR FAMILY MEMBER 7B"/>
    <property type="match status" value="1"/>
</dbReference>
<keyword evidence="7" id="KW-1185">Reference proteome</keyword>
<dbReference type="GO" id="GO:0016491">
    <property type="term" value="F:oxidoreductase activity"/>
    <property type="evidence" value="ECO:0007669"/>
    <property type="project" value="UniProtKB-KW"/>
</dbReference>
<evidence type="ECO:0000256" key="2">
    <source>
        <dbReference type="ARBA" id="ARBA00023002"/>
    </source>
</evidence>
<dbReference type="InterPro" id="IPR036291">
    <property type="entry name" value="NAD(P)-bd_dom_sf"/>
</dbReference>
<dbReference type="InterPro" id="IPR020904">
    <property type="entry name" value="Sc_DH/Rdtase_CS"/>
</dbReference>
<reference evidence="6 7" key="1">
    <citation type="submission" date="2016-10" db="EMBL/GenBank/DDBJ databases">
        <authorList>
            <person name="de Groot N.N."/>
        </authorList>
    </citation>
    <scope>NUCLEOTIDE SEQUENCE [LARGE SCALE GENOMIC DNA]</scope>
    <source>
        <strain evidence="6 7">CGMCC 4.3143</strain>
    </source>
</reference>
<dbReference type="PRINTS" id="PR00080">
    <property type="entry name" value="SDRFAMILY"/>
</dbReference>
<feature type="compositionally biased region" description="Basic and acidic residues" evidence="4">
    <location>
        <begin position="276"/>
        <end position="285"/>
    </location>
</feature>